<dbReference type="NCBIfam" id="NF007739">
    <property type="entry name" value="PRK10419.1"/>
    <property type="match status" value="2"/>
</dbReference>
<dbReference type="OrthoDB" id="8036461at2"/>
<dbReference type="PANTHER" id="PTHR43297:SF2">
    <property type="entry name" value="DIPEPTIDE TRANSPORT ATP-BINDING PROTEIN DPPD"/>
    <property type="match status" value="1"/>
</dbReference>
<evidence type="ECO:0000256" key="1">
    <source>
        <dbReference type="ARBA" id="ARBA00004202"/>
    </source>
</evidence>
<organism evidence="9 10">
    <name type="scientific">Segniliparus rotundus (strain ATCC BAA-972 / CDC 1076 / CIP 108378 / DSM 44985 / JCM 13578)</name>
    <dbReference type="NCBI Taxonomy" id="640132"/>
    <lineage>
        <taxon>Bacteria</taxon>
        <taxon>Bacillati</taxon>
        <taxon>Actinomycetota</taxon>
        <taxon>Actinomycetes</taxon>
        <taxon>Mycobacteriales</taxon>
        <taxon>Segniliparaceae</taxon>
        <taxon>Segniliparus</taxon>
    </lineage>
</organism>
<dbReference type="InterPro" id="IPR013563">
    <property type="entry name" value="Oligopep_ABC_C"/>
</dbReference>
<dbReference type="RefSeq" id="WP_013137976.1">
    <property type="nucleotide sequence ID" value="NC_014168.1"/>
</dbReference>
<dbReference type="Pfam" id="PF00005">
    <property type="entry name" value="ABC_tran"/>
    <property type="match status" value="2"/>
</dbReference>
<evidence type="ECO:0000256" key="3">
    <source>
        <dbReference type="ARBA" id="ARBA00022448"/>
    </source>
</evidence>
<dbReference type="PROSITE" id="PS50893">
    <property type="entry name" value="ABC_TRANSPORTER_2"/>
    <property type="match status" value="2"/>
</dbReference>
<dbReference type="InterPro" id="IPR003593">
    <property type="entry name" value="AAA+_ATPase"/>
</dbReference>
<keyword evidence="4" id="KW-1003">Cell membrane</keyword>
<evidence type="ECO:0000256" key="6">
    <source>
        <dbReference type="ARBA" id="ARBA00022840"/>
    </source>
</evidence>
<dbReference type="eggNOG" id="COG4172">
    <property type="taxonomic scope" value="Bacteria"/>
</dbReference>
<protein>
    <submittedName>
        <fullName evidence="9">Oligopeptide/dipeptide ABC transporter, ATPase subunit</fullName>
    </submittedName>
</protein>
<dbReference type="Pfam" id="PF08352">
    <property type="entry name" value="oligo_HPY"/>
    <property type="match status" value="2"/>
</dbReference>
<proteinExistence type="inferred from homology"/>
<keyword evidence="7" id="KW-0472">Membrane</keyword>
<dbReference type="InterPro" id="IPR003439">
    <property type="entry name" value="ABC_transporter-like_ATP-bd"/>
</dbReference>
<evidence type="ECO:0000256" key="4">
    <source>
        <dbReference type="ARBA" id="ARBA00022475"/>
    </source>
</evidence>
<gene>
    <name evidence="9" type="ordered locus">Srot_1047</name>
</gene>
<dbReference type="GO" id="GO:0015833">
    <property type="term" value="P:peptide transport"/>
    <property type="evidence" value="ECO:0007669"/>
    <property type="project" value="InterPro"/>
</dbReference>
<dbReference type="SUPFAM" id="SSF52540">
    <property type="entry name" value="P-loop containing nucleoside triphosphate hydrolases"/>
    <property type="match status" value="2"/>
</dbReference>
<keyword evidence="10" id="KW-1185">Reference proteome</keyword>
<dbReference type="CDD" id="cd03257">
    <property type="entry name" value="ABC_NikE_OppD_transporters"/>
    <property type="match status" value="2"/>
</dbReference>
<dbReference type="GO" id="GO:0005886">
    <property type="term" value="C:plasma membrane"/>
    <property type="evidence" value="ECO:0007669"/>
    <property type="project" value="UniProtKB-SubCell"/>
</dbReference>
<evidence type="ECO:0000313" key="10">
    <source>
        <dbReference type="Proteomes" id="UP000002247"/>
    </source>
</evidence>
<dbReference type="NCBIfam" id="NF008453">
    <property type="entry name" value="PRK11308.1"/>
    <property type="match status" value="2"/>
</dbReference>
<accession>D6ZEZ6</accession>
<dbReference type="InterPro" id="IPR050388">
    <property type="entry name" value="ABC_Ni/Peptide_Import"/>
</dbReference>
<dbReference type="GO" id="GO:0016887">
    <property type="term" value="F:ATP hydrolysis activity"/>
    <property type="evidence" value="ECO:0007669"/>
    <property type="project" value="InterPro"/>
</dbReference>
<dbReference type="GO" id="GO:0005524">
    <property type="term" value="F:ATP binding"/>
    <property type="evidence" value="ECO:0007669"/>
    <property type="project" value="UniProtKB-KW"/>
</dbReference>
<dbReference type="HOGENOM" id="CLU_000604_86_2_11"/>
<dbReference type="FunFam" id="3.40.50.300:FF:000016">
    <property type="entry name" value="Oligopeptide ABC transporter ATP-binding component"/>
    <property type="match status" value="1"/>
</dbReference>
<name>D6ZEZ6_SEGRD</name>
<dbReference type="NCBIfam" id="TIGR01727">
    <property type="entry name" value="oligo_HPY"/>
    <property type="match status" value="1"/>
</dbReference>
<dbReference type="InterPro" id="IPR027417">
    <property type="entry name" value="P-loop_NTPase"/>
</dbReference>
<evidence type="ECO:0000259" key="8">
    <source>
        <dbReference type="PROSITE" id="PS50893"/>
    </source>
</evidence>
<sequence length="623" mass="66282">MNRTASPLLQVSNLTIAIGATAVVRGVDFAVDEGEAVAVVGESGSGKSITALSVLGLLPDSAKATGSIRFQGEELLGQSDKQLSRIRGSEISMVFQDPLSSLTPVYTVGEQISEALLVHAGRNGAARLTKQRAWSRAVELLDLVGVPDPPQRAKAFPHQLSGGQRQRVMIAMAIANDPKLIIADEPTTALDVTVQARILRLLRTAQEITGAAVILITHDLGVVAEFADRALVMYAGRVVESAPLEPLFTSPRMPYTLGLLGAVPRIDAPVGSRLVPVPGTPPLPSELPPGCSFAPRCPVKIDRCDEAEPPLAAVAENQAAACVRSDDLIGADAASVYQVPPWNEAPAKLERPAVVVSVQDLRRTYPVTKGLVFKRQVGEVNAVAGVSFQVREGEALGLVGESGCGKTTTIMELMALQAPQAGRIEVLGHDVAALSPHERRELRQNIQIVFQDSMAALDPRLPAADILAEPLRLFGMPEPQRRARVAELIDLVGLDQGHLGRFPAQFSGGQRQRLCIARALALAPKILVLDEPVSALDVSIQAGVLNLLSDLRAELGLSYLFVSHDLALVKQVCDQVAVMRAGEIVEQGPVAEVFADPKHEYTRELMASVPVPDPAAAKARRAS</sequence>
<feature type="domain" description="ABC transporter" evidence="8">
    <location>
        <begin position="356"/>
        <end position="606"/>
    </location>
</feature>
<evidence type="ECO:0000256" key="7">
    <source>
        <dbReference type="ARBA" id="ARBA00023136"/>
    </source>
</evidence>
<dbReference type="PANTHER" id="PTHR43297">
    <property type="entry name" value="OLIGOPEPTIDE TRANSPORT ATP-BINDING PROTEIN APPD"/>
    <property type="match status" value="1"/>
</dbReference>
<dbReference type="AlphaFoldDB" id="D6ZEZ6"/>
<dbReference type="InterPro" id="IPR017871">
    <property type="entry name" value="ABC_transporter-like_CS"/>
</dbReference>
<comment type="subcellular location">
    <subcellularLocation>
        <location evidence="1">Cell membrane</location>
        <topology evidence="1">Peripheral membrane protein</topology>
    </subcellularLocation>
</comment>
<feature type="domain" description="ABC transporter" evidence="8">
    <location>
        <begin position="9"/>
        <end position="260"/>
    </location>
</feature>
<keyword evidence="6" id="KW-0067">ATP-binding</keyword>
<dbReference type="SMART" id="SM00382">
    <property type="entry name" value="AAA"/>
    <property type="match status" value="2"/>
</dbReference>
<dbReference type="STRING" id="640132.Srot_1047"/>
<dbReference type="KEGG" id="srt:Srot_1047"/>
<dbReference type="PROSITE" id="PS00211">
    <property type="entry name" value="ABC_TRANSPORTER_1"/>
    <property type="match status" value="2"/>
</dbReference>
<dbReference type="Gene3D" id="3.40.50.300">
    <property type="entry name" value="P-loop containing nucleotide triphosphate hydrolases"/>
    <property type="match status" value="2"/>
</dbReference>
<keyword evidence="5" id="KW-0547">Nucleotide-binding</keyword>
<evidence type="ECO:0000313" key="9">
    <source>
        <dbReference type="EMBL" id="ADG97520.1"/>
    </source>
</evidence>
<evidence type="ECO:0000256" key="5">
    <source>
        <dbReference type="ARBA" id="ARBA00022741"/>
    </source>
</evidence>
<keyword evidence="3" id="KW-0813">Transport</keyword>
<dbReference type="Proteomes" id="UP000002247">
    <property type="component" value="Chromosome"/>
</dbReference>
<evidence type="ECO:0000256" key="2">
    <source>
        <dbReference type="ARBA" id="ARBA00005417"/>
    </source>
</evidence>
<dbReference type="EMBL" id="CP001958">
    <property type="protein sequence ID" value="ADG97520.1"/>
    <property type="molecule type" value="Genomic_DNA"/>
</dbReference>
<comment type="similarity">
    <text evidence="2">Belongs to the ABC transporter superfamily.</text>
</comment>
<reference evidence="9 10" key="1">
    <citation type="journal article" date="2010" name="Stand. Genomic Sci.">
        <title>Complete genome sequence of Segniliparus rotundus type strain (CDC 1076).</title>
        <authorList>
            <person name="Sikorski J."/>
            <person name="Lapidus A."/>
            <person name="Copeland A."/>
            <person name="Misra M."/>
            <person name="Glavina Del Rio T."/>
            <person name="Nolan M."/>
            <person name="Lucas S."/>
            <person name="Chen F."/>
            <person name="Tice H."/>
            <person name="Cheng J.F."/>
            <person name="Jando M."/>
            <person name="Schneider S."/>
            <person name="Bruce D."/>
            <person name="Goodwin L."/>
            <person name="Pitluck S."/>
            <person name="Liolios K."/>
            <person name="Mikhailova N."/>
            <person name="Pati A."/>
            <person name="Ivanova N."/>
            <person name="Mavromatis K."/>
            <person name="Chen A."/>
            <person name="Palaniappan K."/>
            <person name="Chertkov O."/>
            <person name="Land M."/>
            <person name="Hauser L."/>
            <person name="Chang Y.J."/>
            <person name="Jeffries C.D."/>
            <person name="Brettin T."/>
            <person name="Detter J.C."/>
            <person name="Han C."/>
            <person name="Rohde M."/>
            <person name="Goker M."/>
            <person name="Bristow J."/>
            <person name="Eisen J.A."/>
            <person name="Markowitz V."/>
            <person name="Hugenholtz P."/>
            <person name="Kyrpides N.C."/>
            <person name="Klenk H.P."/>
        </authorList>
    </citation>
    <scope>NUCLEOTIDE SEQUENCE [LARGE SCALE GENOMIC DNA]</scope>
    <source>
        <strain evidence="10">ATCC BAA-972 / CDC 1076 / CIP 108378 / DSM 44985 / JCM 13578</strain>
    </source>
</reference>